<keyword evidence="1" id="KW-0732">Signal</keyword>
<gene>
    <name evidence="2" type="ORF">EDC28_10853</name>
</gene>
<dbReference type="Proteomes" id="UP000268033">
    <property type="component" value="Unassembled WGS sequence"/>
</dbReference>
<evidence type="ECO:0000313" key="2">
    <source>
        <dbReference type="EMBL" id="ROQ23315.1"/>
    </source>
</evidence>
<reference evidence="2 3" key="1">
    <citation type="submission" date="2018-11" db="EMBL/GenBank/DDBJ databases">
        <title>Genomic Encyclopedia of Type Strains, Phase IV (KMG-IV): sequencing the most valuable type-strain genomes for metagenomic binning, comparative biology and taxonomic classification.</title>
        <authorList>
            <person name="Goeker M."/>
        </authorList>
    </citation>
    <scope>NUCLEOTIDE SEQUENCE [LARGE SCALE GENOMIC DNA]</scope>
    <source>
        <strain evidence="2 3">DSM 21945</strain>
    </source>
</reference>
<dbReference type="EMBL" id="RJUL01000008">
    <property type="protein sequence ID" value="ROQ23315.1"/>
    <property type="molecule type" value="Genomic_DNA"/>
</dbReference>
<dbReference type="AlphaFoldDB" id="A0A3N1P487"/>
<feature type="signal peptide" evidence="1">
    <location>
        <begin position="1"/>
        <end position="19"/>
    </location>
</feature>
<evidence type="ECO:0000313" key="3">
    <source>
        <dbReference type="Proteomes" id="UP000268033"/>
    </source>
</evidence>
<dbReference type="STRING" id="584787.GCA_001247655_03767"/>
<proteinExistence type="predicted"/>
<accession>A0A3N1P487</accession>
<protein>
    <submittedName>
        <fullName evidence="2">Putative GH25 family protein</fullName>
    </submittedName>
</protein>
<comment type="caution">
    <text evidence="2">The sequence shown here is derived from an EMBL/GenBank/DDBJ whole genome shotgun (WGS) entry which is preliminary data.</text>
</comment>
<keyword evidence="3" id="KW-1185">Reference proteome</keyword>
<dbReference type="Pfam" id="PF10670">
    <property type="entry name" value="DUF4198"/>
    <property type="match status" value="1"/>
</dbReference>
<sequence length="265" mass="28996">MKLRHLLAGFAFVSAAASAHTVWVMPSQYTLSSDNTWIEVTVTAGNMTFVVDKPVSADNLKLFGPDGKQQTIASHYQGKRQSLAEALLKTDGTYRLELSGAPRYMTFYKEGDERKRLFLDKQQAKAKLPKDATEVQTMQVVGKALAFVTVNGPTDAPLKATGHGLEVTLSKHPADIVEKEPVTFTFTLDGKPVPKLEVTLSHGGELYRNDPGRQHLVTDAKGKLTLTPSVAGRYLLETGLQGKADGIKADRRRDNLTLTFEVGLQ</sequence>
<dbReference type="RefSeq" id="WP_123422139.1">
    <property type="nucleotide sequence ID" value="NZ_RJUL01000008.1"/>
</dbReference>
<evidence type="ECO:0000256" key="1">
    <source>
        <dbReference type="SAM" id="SignalP"/>
    </source>
</evidence>
<dbReference type="InterPro" id="IPR019613">
    <property type="entry name" value="DUF4198"/>
</dbReference>
<organism evidence="2 3">
    <name type="scientific">Gallaecimonas pentaromativorans</name>
    <dbReference type="NCBI Taxonomy" id="584787"/>
    <lineage>
        <taxon>Bacteria</taxon>
        <taxon>Pseudomonadati</taxon>
        <taxon>Pseudomonadota</taxon>
        <taxon>Gammaproteobacteria</taxon>
        <taxon>Enterobacterales</taxon>
        <taxon>Gallaecimonadaceae</taxon>
        <taxon>Gallaecimonas</taxon>
    </lineage>
</organism>
<feature type="chain" id="PRO_5018129858" evidence="1">
    <location>
        <begin position="20"/>
        <end position="265"/>
    </location>
</feature>
<name>A0A3N1P487_9GAMM</name>